<dbReference type="InterPro" id="IPR045141">
    <property type="entry name" value="NAA60-like"/>
</dbReference>
<dbReference type="AlphaFoldDB" id="A0A023B7N2"/>
<evidence type="ECO:0000313" key="12">
    <source>
        <dbReference type="EMBL" id="EZG67633.1"/>
    </source>
</evidence>
<evidence type="ECO:0000256" key="5">
    <source>
        <dbReference type="ARBA" id="ARBA00023315"/>
    </source>
</evidence>
<accession>A0A023B7N2</accession>
<dbReference type="GO" id="GO:0004402">
    <property type="term" value="F:histone acetyltransferase activity"/>
    <property type="evidence" value="ECO:0007669"/>
    <property type="project" value="TreeGrafter"/>
</dbReference>
<dbReference type="GO" id="GO:0000139">
    <property type="term" value="C:Golgi membrane"/>
    <property type="evidence" value="ECO:0007669"/>
    <property type="project" value="TreeGrafter"/>
</dbReference>
<dbReference type="OrthoDB" id="47374at2759"/>
<organism evidence="12 13">
    <name type="scientific">Gregarina niphandrodes</name>
    <name type="common">Septate eugregarine</name>
    <dbReference type="NCBI Taxonomy" id="110365"/>
    <lineage>
        <taxon>Eukaryota</taxon>
        <taxon>Sar</taxon>
        <taxon>Alveolata</taxon>
        <taxon>Apicomplexa</taxon>
        <taxon>Conoidasida</taxon>
        <taxon>Gregarinasina</taxon>
        <taxon>Eugregarinorida</taxon>
        <taxon>Gregarinidae</taxon>
        <taxon>Gregarina</taxon>
    </lineage>
</organism>
<feature type="domain" description="N-acetyltransferase" evidence="11">
    <location>
        <begin position="95"/>
        <end position="290"/>
    </location>
</feature>
<dbReference type="PROSITE" id="PS51186">
    <property type="entry name" value="GNAT"/>
    <property type="match status" value="1"/>
</dbReference>
<keyword evidence="4" id="KW-0156">Chromatin regulator</keyword>
<dbReference type="Gene3D" id="3.40.630.30">
    <property type="match status" value="1"/>
</dbReference>
<dbReference type="Pfam" id="PF13508">
    <property type="entry name" value="Acetyltransf_7"/>
    <property type="match status" value="1"/>
</dbReference>
<evidence type="ECO:0000256" key="9">
    <source>
        <dbReference type="ARBA" id="ARBA00048017"/>
    </source>
</evidence>
<comment type="caution">
    <text evidence="12">The sequence shown here is derived from an EMBL/GenBank/DDBJ whole genome shotgun (WGS) entry which is preliminary data.</text>
</comment>
<dbReference type="EC" id="2.3.1.259" evidence="7"/>
<comment type="catalytic activity">
    <reaction evidence="9">
        <text>L-lysyl-[protein] + acetyl-CoA = N(6)-acetyl-L-lysyl-[protein] + CoA + H(+)</text>
        <dbReference type="Rhea" id="RHEA:45948"/>
        <dbReference type="Rhea" id="RHEA-COMP:9752"/>
        <dbReference type="Rhea" id="RHEA-COMP:10731"/>
        <dbReference type="ChEBI" id="CHEBI:15378"/>
        <dbReference type="ChEBI" id="CHEBI:29969"/>
        <dbReference type="ChEBI" id="CHEBI:57287"/>
        <dbReference type="ChEBI" id="CHEBI:57288"/>
        <dbReference type="ChEBI" id="CHEBI:61930"/>
        <dbReference type="EC" id="2.3.1.48"/>
    </reaction>
</comment>
<dbReference type="CDD" id="cd04301">
    <property type="entry name" value="NAT_SF"/>
    <property type="match status" value="1"/>
</dbReference>
<keyword evidence="3" id="KW-0159">Chromosome partition</keyword>
<dbReference type="GO" id="GO:0120518">
    <property type="term" value="F:protein N-terminal-methionine acetyltransferase activity"/>
    <property type="evidence" value="ECO:0007669"/>
    <property type="project" value="UniProtKB-EC"/>
</dbReference>
<evidence type="ECO:0000313" key="13">
    <source>
        <dbReference type="Proteomes" id="UP000019763"/>
    </source>
</evidence>
<dbReference type="EC" id="2.3.1.48" evidence="1"/>
<comment type="catalytic activity">
    <reaction evidence="10">
        <text>N-terminal L-methionyl-[transmembrane protein] + acetyl-CoA = N-terminal N(alpha)-acetyl-L-methionyl-[transmembrane protein] + CoA + H(+)</text>
        <dbReference type="Rhea" id="RHEA:50604"/>
        <dbReference type="Rhea" id="RHEA-COMP:12745"/>
        <dbReference type="Rhea" id="RHEA-COMP:12746"/>
        <dbReference type="ChEBI" id="CHEBI:15378"/>
        <dbReference type="ChEBI" id="CHEBI:57287"/>
        <dbReference type="ChEBI" id="CHEBI:57288"/>
        <dbReference type="ChEBI" id="CHEBI:64731"/>
        <dbReference type="ChEBI" id="CHEBI:133414"/>
        <dbReference type="EC" id="2.3.1.259"/>
    </reaction>
</comment>
<comment type="similarity">
    <text evidence="6">Belongs to the acetyltransferase family. NAA60 subfamily.</text>
</comment>
<dbReference type="PANTHER" id="PTHR14744">
    <property type="entry name" value="N-ALPHA-ACETYLTRANSFERASE 60"/>
    <property type="match status" value="1"/>
</dbReference>
<evidence type="ECO:0000256" key="3">
    <source>
        <dbReference type="ARBA" id="ARBA00022829"/>
    </source>
</evidence>
<protein>
    <recommendedName>
        <fullName evidence="8">N-alpha-acetyltransferase 60</fullName>
        <ecNumber evidence="7">2.3.1.259</ecNumber>
        <ecNumber evidence="1">2.3.1.48</ecNumber>
    </recommendedName>
</protein>
<evidence type="ECO:0000256" key="4">
    <source>
        <dbReference type="ARBA" id="ARBA00022853"/>
    </source>
</evidence>
<dbReference type="InterPro" id="IPR000182">
    <property type="entry name" value="GNAT_dom"/>
</dbReference>
<proteinExistence type="inferred from homology"/>
<dbReference type="Proteomes" id="UP000019763">
    <property type="component" value="Unassembled WGS sequence"/>
</dbReference>
<dbReference type="GO" id="GO:0007059">
    <property type="term" value="P:chromosome segregation"/>
    <property type="evidence" value="ECO:0007669"/>
    <property type="project" value="UniProtKB-KW"/>
</dbReference>
<dbReference type="GeneID" id="22912471"/>
<evidence type="ECO:0000259" key="11">
    <source>
        <dbReference type="PROSITE" id="PS51186"/>
    </source>
</evidence>
<evidence type="ECO:0000256" key="8">
    <source>
        <dbReference type="ARBA" id="ARBA00026144"/>
    </source>
</evidence>
<keyword evidence="13" id="KW-1185">Reference proteome</keyword>
<dbReference type="PANTHER" id="PTHR14744:SF15">
    <property type="entry name" value="N-ALPHA-ACETYLTRANSFERASE 60"/>
    <property type="match status" value="1"/>
</dbReference>
<evidence type="ECO:0000256" key="10">
    <source>
        <dbReference type="ARBA" id="ARBA00048848"/>
    </source>
</evidence>
<dbReference type="RefSeq" id="XP_011130186.1">
    <property type="nucleotide sequence ID" value="XM_011131884.1"/>
</dbReference>
<sequence length="358" mass="41284">MVFSQKNGSSALPPNNRVALNSRLRYNLDRDAAYRSCFLIDSTNGEIIGPEFYSRPVGPSDRMVLESLHGEWFPITYPHEYYDNLQNGKFETVAVCYRTCNESQVNSIYQYLSHFWRPQAPQDFIAGLGVLSYNTIILEEDIVRLLTYKTSQFVDEDIRAISSELEKFVGMRYEALHSRQKLDLKSNIGYIVTLGVTEEFRGKGIAKYILNHIKQQAIRSRKAVNLPPPSPCCDHPFILPILQMLYLHVVDYNKAAIDMYIKHGFSLAYSLPVRNTSHPTPTPTMFITPPKDFVLLPICLLPIWMQNYYQIYDEPYPAFLAVWESTQGSSAYREFIYKSAEAFTAQRRAHFRLLNEKA</sequence>
<keyword evidence="5" id="KW-0012">Acyltransferase</keyword>
<reference evidence="12" key="1">
    <citation type="submission" date="2013-12" db="EMBL/GenBank/DDBJ databases">
        <authorList>
            <person name="Omoto C.K."/>
            <person name="Sibley D."/>
            <person name="Venepally P."/>
            <person name="Hadjithomas M."/>
            <person name="Karamycheva S."/>
            <person name="Brunk B."/>
            <person name="Roos D."/>
            <person name="Caler E."/>
            <person name="Lorenzi H."/>
        </authorList>
    </citation>
    <scope>NUCLEOTIDE SEQUENCE</scope>
</reference>
<evidence type="ECO:0000256" key="1">
    <source>
        <dbReference type="ARBA" id="ARBA00013184"/>
    </source>
</evidence>
<evidence type="ECO:0000256" key="6">
    <source>
        <dbReference type="ARBA" id="ARBA00025774"/>
    </source>
</evidence>
<dbReference type="EMBL" id="AFNH02000506">
    <property type="protein sequence ID" value="EZG67633.1"/>
    <property type="molecule type" value="Genomic_DNA"/>
</dbReference>
<keyword evidence="2" id="KW-0808">Transferase</keyword>
<dbReference type="SUPFAM" id="SSF55729">
    <property type="entry name" value="Acyl-CoA N-acyltransferases (Nat)"/>
    <property type="match status" value="1"/>
</dbReference>
<evidence type="ECO:0000256" key="7">
    <source>
        <dbReference type="ARBA" id="ARBA00026111"/>
    </source>
</evidence>
<evidence type="ECO:0000256" key="2">
    <source>
        <dbReference type="ARBA" id="ARBA00022679"/>
    </source>
</evidence>
<gene>
    <name evidence="12" type="ORF">GNI_067290</name>
</gene>
<dbReference type="VEuPathDB" id="CryptoDB:GNI_067290"/>
<dbReference type="InterPro" id="IPR016181">
    <property type="entry name" value="Acyl_CoA_acyltransferase"/>
</dbReference>
<name>A0A023B7N2_GRENI</name>